<keyword evidence="1" id="KW-1133">Transmembrane helix</keyword>
<dbReference type="KEGG" id="vnx:VNE69_03080"/>
<evidence type="ECO:0000313" key="2">
    <source>
        <dbReference type="EMBL" id="WUR02859.1"/>
    </source>
</evidence>
<keyword evidence="1" id="KW-0472">Membrane</keyword>
<evidence type="ECO:0000256" key="1">
    <source>
        <dbReference type="SAM" id="Phobius"/>
    </source>
</evidence>
<accession>A0AAX4JA58</accession>
<name>A0AAX4JA58_9MICR</name>
<keyword evidence="1" id="KW-0812">Transmembrane</keyword>
<dbReference type="EMBL" id="CP142728">
    <property type="protein sequence ID" value="WUR02859.1"/>
    <property type="molecule type" value="Genomic_DNA"/>
</dbReference>
<dbReference type="Proteomes" id="UP001334084">
    <property type="component" value="Chromosome 3"/>
</dbReference>
<reference evidence="2" key="1">
    <citation type="journal article" date="2024" name="BMC Genomics">
        <title>Functional annotation of a divergent genome using sequence and structure-based similarity.</title>
        <authorList>
            <person name="Svedberg D."/>
            <person name="Winiger R.R."/>
            <person name="Berg A."/>
            <person name="Sharma H."/>
            <person name="Tellgren-Roth C."/>
            <person name="Debrunner-Vossbrinck B.A."/>
            <person name="Vossbrinck C.R."/>
            <person name="Barandun J."/>
        </authorList>
    </citation>
    <scope>NUCLEOTIDE SEQUENCE</scope>
    <source>
        <strain evidence="2">Illinois isolate</strain>
    </source>
</reference>
<evidence type="ECO:0000313" key="3">
    <source>
        <dbReference type="Proteomes" id="UP001334084"/>
    </source>
</evidence>
<dbReference type="GeneID" id="90540676"/>
<sequence length="296" mass="35068">MIFCSFFLDLINCFNNVYFYTLKTGETTELVAFIHSELKDEYTMKLIQKDDCLIFTPVLNEQEMIEKLIYKMFTVSNINISTNFIHIILEHKDDITNVHSYEISGKLNFINEFIEITDFTLGLFLIKNELHKLNKKYSDFFIFKRNEEKEGKIGNEPIDRKSLMKIQDYFIGSLCFLYANIEFIESKIRNHINNTENLGNKKNLKHFELTLLGVLNEFRIQFQYCKHIYSILQDTSTCENINMNEDSDEYSMEDIYLPGVHIEHFLIVVILLILLALLFLYLSYNNKIIKINRPAF</sequence>
<protein>
    <submittedName>
        <fullName evidence="2">SP-containing membrane protein</fullName>
    </submittedName>
</protein>
<organism evidence="2 3">
    <name type="scientific">Vairimorpha necatrix</name>
    <dbReference type="NCBI Taxonomy" id="6039"/>
    <lineage>
        <taxon>Eukaryota</taxon>
        <taxon>Fungi</taxon>
        <taxon>Fungi incertae sedis</taxon>
        <taxon>Microsporidia</taxon>
        <taxon>Nosematidae</taxon>
        <taxon>Vairimorpha</taxon>
    </lineage>
</organism>
<gene>
    <name evidence="2" type="ORF">VNE69_03080</name>
</gene>
<feature type="transmembrane region" description="Helical" evidence="1">
    <location>
        <begin position="265"/>
        <end position="284"/>
    </location>
</feature>
<dbReference type="RefSeq" id="XP_065329004.1">
    <property type="nucleotide sequence ID" value="XM_065472932.1"/>
</dbReference>
<dbReference type="AlphaFoldDB" id="A0AAX4JA58"/>
<keyword evidence="3" id="KW-1185">Reference proteome</keyword>
<proteinExistence type="predicted"/>